<dbReference type="RefSeq" id="XP_058309162.1">
    <property type="nucleotide sequence ID" value="XM_058452624.1"/>
</dbReference>
<dbReference type="InterPro" id="IPR039795">
    <property type="entry name" value="LTN1/Rkr1"/>
</dbReference>
<name>A0A9W9MNS2_9EURO</name>
<dbReference type="GO" id="GO:1990116">
    <property type="term" value="P:ribosome-associated ubiquitin-dependent protein catabolic process"/>
    <property type="evidence" value="ECO:0007669"/>
    <property type="project" value="UniProtKB-UniRule"/>
</dbReference>
<dbReference type="Gene3D" id="3.30.40.10">
    <property type="entry name" value="Zinc/RING finger domain, C3HC4 (zinc finger)"/>
    <property type="match status" value="1"/>
</dbReference>
<evidence type="ECO:0000256" key="3">
    <source>
        <dbReference type="ARBA" id="ARBA00004906"/>
    </source>
</evidence>
<evidence type="ECO:0000256" key="9">
    <source>
        <dbReference type="ARBA" id="ARBA00022723"/>
    </source>
</evidence>
<dbReference type="GeneID" id="83179925"/>
<dbReference type="Proteomes" id="UP001150904">
    <property type="component" value="Unassembled WGS sequence"/>
</dbReference>
<evidence type="ECO:0000313" key="18">
    <source>
        <dbReference type="EMBL" id="KAJ5204683.1"/>
    </source>
</evidence>
<dbReference type="CDD" id="cd16491">
    <property type="entry name" value="RING-CH-C4HC3_LTN1"/>
    <property type="match status" value="1"/>
</dbReference>
<keyword evidence="19" id="KW-1185">Reference proteome</keyword>
<dbReference type="EMBL" id="JAPQKR010000012">
    <property type="protein sequence ID" value="KAJ5204683.1"/>
    <property type="molecule type" value="Genomic_DNA"/>
</dbReference>
<keyword evidence="11 15" id="KW-0863">Zinc-finger</keyword>
<comment type="function">
    <text evidence="14">E3 ubiquitin-protein ligase component of the ribosome quality control complex (RQC), a ribosome-associated complex that mediates ubiquitination and extraction of incompletely synthesized nascent chains for proteasomal degradation. Mediates ubiquitination of proteins derived from mRNAs lacking stop codons (non-stop proteins) and other translation arrest products induced by poly-lysine sequences and tandem rare codons. Ubiquitination leads to CDC48 recruitment for extraction and degradation of the incomplete translation product. May indirectly play a role in chromatin function and transcription.</text>
</comment>
<dbReference type="PANTHER" id="PTHR12389:SF0">
    <property type="entry name" value="E3 UBIQUITIN-PROTEIN LIGASE LISTERIN"/>
    <property type="match status" value="1"/>
</dbReference>
<dbReference type="PROSITE" id="PS50089">
    <property type="entry name" value="ZF_RING_2"/>
    <property type="match status" value="1"/>
</dbReference>
<reference evidence="18" key="1">
    <citation type="submission" date="2022-12" db="EMBL/GenBank/DDBJ databases">
        <authorList>
            <person name="Petersen C."/>
        </authorList>
    </citation>
    <scope>NUCLEOTIDE SEQUENCE</scope>
    <source>
        <strain evidence="18">IBT 15544</strain>
    </source>
</reference>
<evidence type="ECO:0000256" key="1">
    <source>
        <dbReference type="ARBA" id="ARBA00000900"/>
    </source>
</evidence>
<keyword evidence="8 16" id="KW-0808">Transferase</keyword>
<dbReference type="SUPFAM" id="SSF57850">
    <property type="entry name" value="RING/U-box"/>
    <property type="match status" value="1"/>
</dbReference>
<keyword evidence="9 16" id="KW-0479">Metal-binding</keyword>
<dbReference type="SMART" id="SM00744">
    <property type="entry name" value="RINGv"/>
    <property type="match status" value="1"/>
</dbReference>
<evidence type="ECO:0000256" key="14">
    <source>
        <dbReference type="ARBA" id="ARBA00055150"/>
    </source>
</evidence>
<dbReference type="Pfam" id="PF13639">
    <property type="entry name" value="zf-RING_2"/>
    <property type="match status" value="1"/>
</dbReference>
<protein>
    <recommendedName>
        <fullName evidence="6 16">E3 ubiquitin-protein ligase listerin</fullName>
        <ecNumber evidence="5 16">2.3.2.27</ecNumber>
    </recommendedName>
    <alternativeName>
        <fullName evidence="16">RING-type E3 ubiquitin transferase listerin</fullName>
    </alternativeName>
</protein>
<keyword evidence="12 16" id="KW-0833">Ubl conjugation pathway</keyword>
<evidence type="ECO:0000256" key="10">
    <source>
        <dbReference type="ARBA" id="ARBA00022737"/>
    </source>
</evidence>
<keyword evidence="13 16" id="KW-0862">Zinc</keyword>
<dbReference type="FunFam" id="3.30.40.10:FF:000038">
    <property type="entry name" value="E3 ubiquitin-protein ligase listerin"/>
    <property type="match status" value="1"/>
</dbReference>
<evidence type="ECO:0000256" key="4">
    <source>
        <dbReference type="ARBA" id="ARBA00007997"/>
    </source>
</evidence>
<evidence type="ECO:0000256" key="8">
    <source>
        <dbReference type="ARBA" id="ARBA00022679"/>
    </source>
</evidence>
<comment type="similarity">
    <text evidence="4 16">Belongs to the LTN1 family.</text>
</comment>
<dbReference type="InterPro" id="IPR011989">
    <property type="entry name" value="ARM-like"/>
</dbReference>
<evidence type="ECO:0000256" key="12">
    <source>
        <dbReference type="ARBA" id="ARBA00022786"/>
    </source>
</evidence>
<sequence>MSKKFKSQASSSRAAASAFGSFGGFSGAFGSDGREPSALTYIAEPPDLSRISDQHLVIAFKNLSKKDDITRTKALEELKEHIASVEKNNGTLDDGFLDAWVKIYPRASIDLSRRVRQLAHLIQGSIARLVGKRVAPYLPKVVGAWIAGLYDNDRPVHRSALESFTKAFPSDEKRSSVWKVFQSSILDFVDDVLLHQTVLTLSDERTVKQDDAEAKYARVVGAALMLFNRILGNSADEELQKSLPEIENLLASKSLWAFCSHDDPFVRRSAYILLRSALSREPGWLDWKVASSALLGKSLSIPQLGSASELSETLLLLTSSRPSVWTNDYSGKTSASKRLRQYIQKGSQGGHANFWSNLDQLLRIVPQEVLAGASKTSTDEKITLDSAKAITEALQDGLNSREEPRQNLTVGWKSYIEIGTWLVSLVPSEQKAELIQNRLSPLVVQYVRPDPELAQWSLPLQSSEGISADYLAILSSHEQIEELQAMWLKLSEELLEGVKLSSPEQSKDFQSSQDSICAQSKRLFALEPAVLSRVAETKNEARVQAIFEKSNSLLLEGCLEVLRSRNGKPYGAAGVVQECVRSMPSVAQSSQELLRFVEKDAPELLFSPSAEHLIAIMLACREWDGFANSFENVVERAMELEPEQSNTLVLQSLLSALDFNEVGDKAKLTSVVMRALNEACKGSHSHWPIIIAVLQNQTSRGELMDSIFLSVIDSLSLDETVVDALDGLSHLGKTVPSAVQEFQSGIHGSKLTGKLLFLTESPSEEVANLSESIMKTFKETVVGETSTKSKIEILHHGLSHADEESLSIESLIAIAEELLQGLESKEAAYTLKDILPSHRAWEDAFGLFLQLPPRPSTAITSPLGGTVGLVQRELSDSFKAMWLAIPRDSARCSAAFRLASFTIRVLSSDITRKLDSESLETLFYFVPLAVQLIDDDVSIENCNGITGLELADQREEYLDIVLKGRQLVSEWIQTKEPVGSSDLTVSSILATFWETKLEALSGATPIDYRVGEAFVKVMTSADALEKSKSSDDIAKLCREARTANIIRSASWFATLRSSILSNTVGNRICNELIADSTGLKPQDPSSDGLRKLVLLNILLSGEEDVVSTIPAQRLVFLVKHLLECLKSDIKSFGLRAEITKTLTFVIPGIAELYGSHWEDSMEILGMILEETSGGEDGLPLLVSSFRLFARLKSMAEGEDTNDDLQDAWSERKIGLFNKLASTIGKFDSSTTFHQPRDVAVDILQRLIKVIPIEKLEDVSGVFSLLTAHSRAVQRTAYTILHRYIPQVQEQVSFDVALSKTAVSLPDELVSLLLETPTMKGVSMSWGDDKMWTSMRSYLLSWKVVFDHFSNASLPVQEYYTTSIKENDILIPLLEFIFDFLQKSHGKIIDASKLNVLSFEPDQSESAEKETEWLLVHLYYLCLRHLANMTKNWWIDTKKRIKGPVEAWTEKYISPLVVGDSLHGVTEWVSTQDPDEERALAVKISPKTAEIIASIPVDEESPPVSISISLPPAYPLHPAIVVGRSRVLVDEKKWKSWLLTIQGVIMFANGNLVDGLLAFRRNVQGALKGQSECAICYSVISTDMQTPNKRCATCKNTFHSVCLFRWFKSSNQSTCPLCRNNFVYV</sequence>
<dbReference type="Pfam" id="PF23009">
    <property type="entry name" value="UBC_like"/>
    <property type="match status" value="1"/>
</dbReference>
<evidence type="ECO:0000256" key="11">
    <source>
        <dbReference type="ARBA" id="ARBA00022771"/>
    </source>
</evidence>
<dbReference type="GO" id="GO:0061630">
    <property type="term" value="F:ubiquitin protein ligase activity"/>
    <property type="evidence" value="ECO:0007669"/>
    <property type="project" value="UniProtKB-UniRule"/>
</dbReference>
<dbReference type="GO" id="GO:1990112">
    <property type="term" value="C:RQC complex"/>
    <property type="evidence" value="ECO:0007669"/>
    <property type="project" value="UniProtKB-UniRule"/>
</dbReference>
<dbReference type="InterPro" id="IPR039804">
    <property type="entry name" value="RING-CH-C4HC3_LTN1"/>
</dbReference>
<comment type="subunit">
    <text evidence="16">Component of the ribosome quality control complex (RQC).</text>
</comment>
<dbReference type="InterPro" id="IPR016024">
    <property type="entry name" value="ARM-type_fold"/>
</dbReference>
<evidence type="ECO:0000256" key="15">
    <source>
        <dbReference type="PROSITE-ProRule" id="PRU00175"/>
    </source>
</evidence>
<keyword evidence="7" id="KW-0963">Cytoplasm</keyword>
<evidence type="ECO:0000313" key="19">
    <source>
        <dbReference type="Proteomes" id="UP001150904"/>
    </source>
</evidence>
<dbReference type="OrthoDB" id="6108at2759"/>
<evidence type="ECO:0000256" key="7">
    <source>
        <dbReference type="ARBA" id="ARBA00022490"/>
    </source>
</evidence>
<keyword evidence="10" id="KW-0677">Repeat</keyword>
<comment type="caution">
    <text evidence="18">The sequence shown here is derived from an EMBL/GenBank/DDBJ whole genome shotgun (WGS) entry which is preliminary data.</text>
</comment>
<dbReference type="SMART" id="SM00184">
    <property type="entry name" value="RING"/>
    <property type="match status" value="1"/>
</dbReference>
<evidence type="ECO:0000256" key="5">
    <source>
        <dbReference type="ARBA" id="ARBA00012483"/>
    </source>
</evidence>
<dbReference type="GO" id="GO:0005829">
    <property type="term" value="C:cytosol"/>
    <property type="evidence" value="ECO:0007669"/>
    <property type="project" value="UniProtKB-SubCell"/>
</dbReference>
<dbReference type="InterPro" id="IPR013083">
    <property type="entry name" value="Znf_RING/FYVE/PHD"/>
</dbReference>
<accession>A0A9W9MNS2</accession>
<comment type="pathway">
    <text evidence="3 16">Protein modification; protein ubiquitination.</text>
</comment>
<reference evidence="18" key="2">
    <citation type="journal article" date="2023" name="IMA Fungus">
        <title>Comparative genomic study of the Penicillium genus elucidates a diverse pangenome and 15 lateral gene transfer events.</title>
        <authorList>
            <person name="Petersen C."/>
            <person name="Sorensen T."/>
            <person name="Nielsen M.R."/>
            <person name="Sondergaard T.E."/>
            <person name="Sorensen J.L."/>
            <person name="Fitzpatrick D.A."/>
            <person name="Frisvad J.C."/>
            <person name="Nielsen K.L."/>
        </authorList>
    </citation>
    <scope>NUCLEOTIDE SEQUENCE</scope>
    <source>
        <strain evidence="18">IBT 15544</strain>
    </source>
</reference>
<evidence type="ECO:0000256" key="6">
    <source>
        <dbReference type="ARBA" id="ARBA00017157"/>
    </source>
</evidence>
<comment type="catalytic activity">
    <reaction evidence="1 16">
        <text>S-ubiquitinyl-[E2 ubiquitin-conjugating enzyme]-L-cysteine + [acceptor protein]-L-lysine = [E2 ubiquitin-conjugating enzyme]-L-cysteine + N(6)-ubiquitinyl-[acceptor protein]-L-lysine.</text>
        <dbReference type="EC" id="2.3.2.27"/>
    </reaction>
</comment>
<gene>
    <name evidence="18" type="ORF">N7498_005562</name>
</gene>
<dbReference type="GO" id="GO:0008270">
    <property type="term" value="F:zinc ion binding"/>
    <property type="evidence" value="ECO:0007669"/>
    <property type="project" value="UniProtKB-KW"/>
</dbReference>
<dbReference type="EC" id="2.3.2.27" evidence="5 16"/>
<evidence type="ECO:0000259" key="17">
    <source>
        <dbReference type="PROSITE" id="PS50089"/>
    </source>
</evidence>
<dbReference type="InterPro" id="IPR001841">
    <property type="entry name" value="Znf_RING"/>
</dbReference>
<evidence type="ECO:0000256" key="16">
    <source>
        <dbReference type="RuleBase" id="RU367090"/>
    </source>
</evidence>
<proteinExistence type="inferred from homology"/>
<organism evidence="18 19">
    <name type="scientific">Penicillium cinerascens</name>
    <dbReference type="NCBI Taxonomy" id="70096"/>
    <lineage>
        <taxon>Eukaryota</taxon>
        <taxon>Fungi</taxon>
        <taxon>Dikarya</taxon>
        <taxon>Ascomycota</taxon>
        <taxon>Pezizomycotina</taxon>
        <taxon>Eurotiomycetes</taxon>
        <taxon>Eurotiomycetidae</taxon>
        <taxon>Eurotiales</taxon>
        <taxon>Aspergillaceae</taxon>
        <taxon>Penicillium</taxon>
    </lineage>
</organism>
<dbReference type="SMART" id="SM01197">
    <property type="entry name" value="FANCL_C"/>
    <property type="match status" value="1"/>
</dbReference>
<feature type="domain" description="RING-type" evidence="17">
    <location>
        <begin position="1572"/>
        <end position="1618"/>
    </location>
</feature>
<dbReference type="PANTHER" id="PTHR12389">
    <property type="entry name" value="ZINC FINGER PROTEIN 294"/>
    <property type="match status" value="1"/>
</dbReference>
<dbReference type="SUPFAM" id="SSF48371">
    <property type="entry name" value="ARM repeat"/>
    <property type="match status" value="1"/>
</dbReference>
<dbReference type="GO" id="GO:0043023">
    <property type="term" value="F:ribosomal large subunit binding"/>
    <property type="evidence" value="ECO:0007669"/>
    <property type="project" value="TreeGrafter"/>
</dbReference>
<dbReference type="InterPro" id="IPR011016">
    <property type="entry name" value="Znf_RING-CH"/>
</dbReference>
<dbReference type="Pfam" id="PF22958">
    <property type="entry name" value="Ltn1_1st"/>
    <property type="match status" value="1"/>
</dbReference>
<dbReference type="InterPro" id="IPR054477">
    <property type="entry name" value="LTN1_E3_ligase_6th"/>
</dbReference>
<comment type="function">
    <text evidence="16">E3 ubiquitin-protein ligase. Component of the ribosome quality control complex (RQC), a ribosome-associated complex that mediates ubiquitination and extraction of incompletely synthesized nascent chains for proteasomal degradation.</text>
</comment>
<dbReference type="Gene3D" id="1.25.10.10">
    <property type="entry name" value="Leucine-rich Repeat Variant"/>
    <property type="match status" value="1"/>
</dbReference>
<evidence type="ECO:0000256" key="13">
    <source>
        <dbReference type="ARBA" id="ARBA00022833"/>
    </source>
</evidence>
<dbReference type="InterPro" id="IPR054478">
    <property type="entry name" value="LTN1_UBC"/>
</dbReference>
<evidence type="ECO:0000256" key="2">
    <source>
        <dbReference type="ARBA" id="ARBA00004514"/>
    </source>
</evidence>
<dbReference type="Pfam" id="PF22999">
    <property type="entry name" value="LTN1_E3_ligase_6th"/>
    <property type="match status" value="1"/>
</dbReference>
<dbReference type="InterPro" id="IPR054476">
    <property type="entry name" value="Ltn1_N"/>
</dbReference>
<dbReference type="GO" id="GO:0072344">
    <property type="term" value="P:rescue of stalled ribosome"/>
    <property type="evidence" value="ECO:0007669"/>
    <property type="project" value="UniProtKB-UniRule"/>
</dbReference>
<comment type="subcellular location">
    <subcellularLocation>
        <location evidence="2">Cytoplasm</location>
        <location evidence="2">Cytosol</location>
    </subcellularLocation>
</comment>